<evidence type="ECO:0000313" key="2">
    <source>
        <dbReference type="EMBL" id="KAK1761025.1"/>
    </source>
</evidence>
<reference evidence="2" key="1">
    <citation type="submission" date="2023-06" db="EMBL/GenBank/DDBJ databases">
        <title>Genome-scale phylogeny and comparative genomics of the fungal order Sordariales.</title>
        <authorList>
            <consortium name="Lawrence Berkeley National Laboratory"/>
            <person name="Hensen N."/>
            <person name="Bonometti L."/>
            <person name="Westerberg I."/>
            <person name="Brannstrom I.O."/>
            <person name="Guillou S."/>
            <person name="Cros-Aarteil S."/>
            <person name="Calhoun S."/>
            <person name="Haridas S."/>
            <person name="Kuo A."/>
            <person name="Mondo S."/>
            <person name="Pangilinan J."/>
            <person name="Riley R."/>
            <person name="Labutti K."/>
            <person name="Andreopoulos B."/>
            <person name="Lipzen A."/>
            <person name="Chen C."/>
            <person name="Yanf M."/>
            <person name="Daum C."/>
            <person name="Ng V."/>
            <person name="Clum A."/>
            <person name="Steindorff A."/>
            <person name="Ohm R."/>
            <person name="Martin F."/>
            <person name="Silar P."/>
            <person name="Natvig D."/>
            <person name="Lalanne C."/>
            <person name="Gautier V."/>
            <person name="Ament-Velasquez S.L."/>
            <person name="Kruys A."/>
            <person name="Hutchinson M.I."/>
            <person name="Powell A.J."/>
            <person name="Barry K."/>
            <person name="Miller A.N."/>
            <person name="Grigoriev I.V."/>
            <person name="Debuchy R."/>
            <person name="Gladieux P."/>
            <person name="Thoren M.H."/>
            <person name="Johannesson H."/>
        </authorList>
    </citation>
    <scope>NUCLEOTIDE SEQUENCE</scope>
    <source>
        <strain evidence="2">PSN4</strain>
    </source>
</reference>
<organism evidence="2 3">
    <name type="scientific">Echria macrotheca</name>
    <dbReference type="NCBI Taxonomy" id="438768"/>
    <lineage>
        <taxon>Eukaryota</taxon>
        <taxon>Fungi</taxon>
        <taxon>Dikarya</taxon>
        <taxon>Ascomycota</taxon>
        <taxon>Pezizomycotina</taxon>
        <taxon>Sordariomycetes</taxon>
        <taxon>Sordariomycetidae</taxon>
        <taxon>Sordariales</taxon>
        <taxon>Schizotheciaceae</taxon>
        <taxon>Echria</taxon>
    </lineage>
</organism>
<sequence length="554" mass="61996">MVQHNALTSMALGRSPYDDVVQGTGEVDPRAPVQLYDDRGRPVNPETRRINRDLIRAHNEVMQVIGVAEPENSAAEAQAEAARRHQQYEERDAYENRVAAGLHLVHGIASGGLIWGSAGLRGRISIYSRFSQVPFIDLFQQSLQEQSVSSYLYTGLPSYSLALGISNLYHYPAAEALRRVRDRLARFRRYLPPLPNFVPSFSTVCDFGAGYVIYHLRFFAFMQQTGLAPSTAVLPDWRFFVPGSSTSPFFFPPPPRSFSGSEILSWLGRFAWGAWPFLAEYGIHYAKRIIFNAVYSRMPHLRKKRGREANKELPGPRSSPASAAAATPIANEEHPRTGRDIARNESAAGPVPERAPSEGPPPSTARRQSTVSLRGDDFGSDDEEGGGGEIVSATLISFDVEATESTDTTPGMWSAELRPNMSDVRAAGNREPQYRDTALIHMPFTLFNEMVANSVSRMALLPFSSWVRVGWAHTLLVRSGRSLEGLNSLSLLDAFSFSRLENLVVLELADFLLQSELWMAVFMVGQRYKYNDEQWTERVEGEKREKKNSEEERR</sequence>
<dbReference type="Proteomes" id="UP001239445">
    <property type="component" value="Unassembled WGS sequence"/>
</dbReference>
<evidence type="ECO:0000256" key="1">
    <source>
        <dbReference type="SAM" id="MobiDB-lite"/>
    </source>
</evidence>
<feature type="region of interest" description="Disordered" evidence="1">
    <location>
        <begin position="305"/>
        <end position="387"/>
    </location>
</feature>
<proteinExistence type="predicted"/>
<comment type="caution">
    <text evidence="2">The sequence shown here is derived from an EMBL/GenBank/DDBJ whole genome shotgun (WGS) entry which is preliminary data.</text>
</comment>
<name>A0AAJ0FHE8_9PEZI</name>
<accession>A0AAJ0FHE8</accession>
<gene>
    <name evidence="2" type="ORF">QBC47DRAFT_368860</name>
</gene>
<feature type="compositionally biased region" description="Basic and acidic residues" evidence="1">
    <location>
        <begin position="331"/>
        <end position="343"/>
    </location>
</feature>
<dbReference type="EMBL" id="MU839827">
    <property type="protein sequence ID" value="KAK1761025.1"/>
    <property type="molecule type" value="Genomic_DNA"/>
</dbReference>
<protein>
    <submittedName>
        <fullName evidence="2">Uncharacterized protein</fullName>
    </submittedName>
</protein>
<evidence type="ECO:0000313" key="3">
    <source>
        <dbReference type="Proteomes" id="UP001239445"/>
    </source>
</evidence>
<feature type="compositionally biased region" description="Low complexity" evidence="1">
    <location>
        <begin position="316"/>
        <end position="330"/>
    </location>
</feature>
<keyword evidence="3" id="KW-1185">Reference proteome</keyword>
<dbReference type="AlphaFoldDB" id="A0AAJ0FHE8"/>